<dbReference type="EMBL" id="SNRW01015551">
    <property type="protein sequence ID" value="KAA6370272.1"/>
    <property type="molecule type" value="Genomic_DNA"/>
</dbReference>
<dbReference type="GO" id="GO:0032784">
    <property type="term" value="P:regulation of DNA-templated transcription elongation"/>
    <property type="evidence" value="ECO:0007669"/>
    <property type="project" value="InterPro"/>
</dbReference>
<dbReference type="AlphaFoldDB" id="A0A5J4UJZ4"/>
<name>A0A5J4UJZ4_9EUKA</name>
<dbReference type="GO" id="GO:0032044">
    <property type="term" value="C:DSIF complex"/>
    <property type="evidence" value="ECO:0007669"/>
    <property type="project" value="TreeGrafter"/>
</dbReference>
<comment type="caution">
    <text evidence="3">The sequence shown here is derived from an EMBL/GenBank/DDBJ whole genome shotgun (WGS) entry which is preliminary data.</text>
</comment>
<accession>A0A5J4UJZ4</accession>
<dbReference type="Pfam" id="PF23042">
    <property type="entry name" value="KOW1_SPT5"/>
    <property type="match status" value="1"/>
</dbReference>
<evidence type="ECO:0000256" key="1">
    <source>
        <dbReference type="SAM" id="MobiDB-lite"/>
    </source>
</evidence>
<dbReference type="GO" id="GO:0006368">
    <property type="term" value="P:transcription elongation by RNA polymerase II"/>
    <property type="evidence" value="ECO:0007669"/>
    <property type="project" value="TreeGrafter"/>
</dbReference>
<evidence type="ECO:0000313" key="4">
    <source>
        <dbReference type="Proteomes" id="UP000324800"/>
    </source>
</evidence>
<dbReference type="OrthoDB" id="28901at2759"/>
<evidence type="ECO:0000313" key="3">
    <source>
        <dbReference type="EMBL" id="KAA6370272.1"/>
    </source>
</evidence>
<dbReference type="GO" id="GO:0006357">
    <property type="term" value="P:regulation of transcription by RNA polymerase II"/>
    <property type="evidence" value="ECO:0007669"/>
    <property type="project" value="InterPro"/>
</dbReference>
<dbReference type="PANTHER" id="PTHR11125">
    <property type="entry name" value="SUPPRESSOR OF TY 5"/>
    <property type="match status" value="1"/>
</dbReference>
<evidence type="ECO:0000259" key="2">
    <source>
        <dbReference type="Pfam" id="PF23042"/>
    </source>
</evidence>
<feature type="domain" description="Spt5 KOW" evidence="2">
    <location>
        <begin position="95"/>
        <end position="136"/>
    </location>
</feature>
<dbReference type="Proteomes" id="UP000324800">
    <property type="component" value="Unassembled WGS sequence"/>
</dbReference>
<proteinExistence type="predicted"/>
<dbReference type="PANTHER" id="PTHR11125:SF7">
    <property type="entry name" value="TRANSCRIPTION ELONGATION FACTOR SPT5"/>
    <property type="match status" value="1"/>
</dbReference>
<dbReference type="InterPro" id="IPR039659">
    <property type="entry name" value="SPT5"/>
</dbReference>
<dbReference type="CDD" id="cd06081">
    <property type="entry name" value="KOW_Spt5_1"/>
    <property type="match status" value="1"/>
</dbReference>
<protein>
    <recommendedName>
        <fullName evidence="2">Spt5 KOW domain-containing protein</fullName>
    </recommendedName>
</protein>
<dbReference type="GO" id="GO:0003729">
    <property type="term" value="F:mRNA binding"/>
    <property type="evidence" value="ECO:0007669"/>
    <property type="project" value="TreeGrafter"/>
</dbReference>
<sequence length="230" mass="26939">MLHRKIISDDSDDVDDEIEDEEEDEESDRKRNRPHKPENTAKQYLDDDAEVGDEEDEESLSREDLRVDRLPIKEVVMLVQAGMLQKKANAVQIGDWVRPKRGLYKGDLGRVIDFDGGRMQWIVSLFPRIDYEQLEILSKNQQVKQSNINEVQEDKERDIDMKQQKKGIIIGGIIAPQAVKRNPPKTFSMKNRPEARLLDMGEIQRMKFEPFVKFNKQLKVNKQKEHQIKE</sequence>
<reference evidence="3 4" key="1">
    <citation type="submission" date="2019-03" db="EMBL/GenBank/DDBJ databases">
        <title>Single cell metagenomics reveals metabolic interactions within the superorganism composed of flagellate Streblomastix strix and complex community of Bacteroidetes bacteria on its surface.</title>
        <authorList>
            <person name="Treitli S.C."/>
            <person name="Kolisko M."/>
            <person name="Husnik F."/>
            <person name="Keeling P."/>
            <person name="Hampl V."/>
        </authorList>
    </citation>
    <scope>NUCLEOTIDE SEQUENCE [LARGE SCALE GENOMIC DNA]</scope>
    <source>
        <strain evidence="3">ST1C</strain>
    </source>
</reference>
<dbReference type="InterPro" id="IPR041973">
    <property type="entry name" value="KOW_Spt5_1"/>
</dbReference>
<organism evidence="3 4">
    <name type="scientific">Streblomastix strix</name>
    <dbReference type="NCBI Taxonomy" id="222440"/>
    <lineage>
        <taxon>Eukaryota</taxon>
        <taxon>Metamonada</taxon>
        <taxon>Preaxostyla</taxon>
        <taxon>Oxymonadida</taxon>
        <taxon>Streblomastigidae</taxon>
        <taxon>Streblomastix</taxon>
    </lineage>
</organism>
<feature type="compositionally biased region" description="Acidic residues" evidence="1">
    <location>
        <begin position="46"/>
        <end position="58"/>
    </location>
</feature>
<gene>
    <name evidence="3" type="ORF">EZS28_034201</name>
</gene>
<feature type="region of interest" description="Disordered" evidence="1">
    <location>
        <begin position="1"/>
        <end position="62"/>
    </location>
</feature>
<feature type="compositionally biased region" description="Acidic residues" evidence="1">
    <location>
        <begin position="9"/>
        <end position="26"/>
    </location>
</feature>